<comment type="caution">
    <text evidence="3">The sequence shown here is derived from an EMBL/GenBank/DDBJ whole genome shotgun (WGS) entry which is preliminary data.</text>
</comment>
<dbReference type="RefSeq" id="WP_121376159.1">
    <property type="nucleotide sequence ID" value="NZ_RBLC01000001.1"/>
</dbReference>
<dbReference type="Gene3D" id="3.40.190.10">
    <property type="entry name" value="Periplasmic binding protein-like II"/>
    <property type="match status" value="2"/>
</dbReference>
<keyword evidence="4" id="KW-1185">Reference proteome</keyword>
<evidence type="ECO:0000256" key="1">
    <source>
        <dbReference type="ARBA" id="ARBA00022729"/>
    </source>
</evidence>
<evidence type="ECO:0000313" key="4">
    <source>
        <dbReference type="Proteomes" id="UP000277579"/>
    </source>
</evidence>
<dbReference type="InterPro" id="IPR024370">
    <property type="entry name" value="PBP_domain"/>
</dbReference>
<dbReference type="AlphaFoldDB" id="A0A495MLN8"/>
<evidence type="ECO:0000313" key="3">
    <source>
        <dbReference type="EMBL" id="RKS26871.1"/>
    </source>
</evidence>
<reference evidence="3 4" key="1">
    <citation type="submission" date="2018-10" db="EMBL/GenBank/DDBJ databases">
        <title>Genomic Encyclopedia of Archaeal and Bacterial Type Strains, Phase II (KMG-II): from individual species to whole genera.</title>
        <authorList>
            <person name="Goeker M."/>
        </authorList>
    </citation>
    <scope>NUCLEOTIDE SEQUENCE [LARGE SCALE GENOMIC DNA]</scope>
    <source>
        <strain evidence="3 4">DSM 29537</strain>
    </source>
</reference>
<dbReference type="InterPro" id="IPR050811">
    <property type="entry name" value="Phosphate_ABC_transporter"/>
</dbReference>
<dbReference type="PANTHER" id="PTHR30570">
    <property type="entry name" value="PERIPLASMIC PHOSPHATE BINDING COMPONENT OF PHOSPHATE ABC TRANSPORTER"/>
    <property type="match status" value="1"/>
</dbReference>
<sequence>MPKYLRFLFFFFAFIIAIFFIDSCADKKAKGNDTVTFYVDETVMPIMEDQVSVFHSQRPEKVNLVSTTEGAILDLLKKDSTQLVVMSRTLTKGEERIFADKGITPRITQIAIDGIALIANKKAKDSVIDLQDVIDFMNGKPVASIKGLVFDNANSSTIDVLSKKASVAKVDNKNIFALKSNNDVIKYISENDGYIGVIGVNWMTQPMPDMLNSTTNVKVLAVKNVKSEPNSSEYYKPSQSNLAEGLYPLSRKIYMLNYEGAVGLGMGFATFVAGDVGQRIVLKSGLAPVRLALREVKVRKDVENK</sequence>
<name>A0A495MLN8_9FLAO</name>
<dbReference type="Proteomes" id="UP000277579">
    <property type="component" value="Unassembled WGS sequence"/>
</dbReference>
<dbReference type="EMBL" id="RBLC01000001">
    <property type="protein sequence ID" value="RKS26871.1"/>
    <property type="molecule type" value="Genomic_DNA"/>
</dbReference>
<proteinExistence type="predicted"/>
<evidence type="ECO:0000259" key="2">
    <source>
        <dbReference type="Pfam" id="PF12849"/>
    </source>
</evidence>
<dbReference type="OrthoDB" id="1450880at2"/>
<dbReference type="PANTHER" id="PTHR30570:SF1">
    <property type="entry name" value="PHOSPHATE-BINDING PROTEIN PSTS"/>
    <property type="match status" value="1"/>
</dbReference>
<keyword evidence="1" id="KW-0732">Signal</keyword>
<protein>
    <submittedName>
        <fullName evidence="3">Phosphate transport system substrate-binding protein</fullName>
    </submittedName>
</protein>
<dbReference type="Pfam" id="PF12849">
    <property type="entry name" value="PBP_like_2"/>
    <property type="match status" value="1"/>
</dbReference>
<gene>
    <name evidence="3" type="ORF">CLV94_1941</name>
</gene>
<dbReference type="SUPFAM" id="SSF53850">
    <property type="entry name" value="Periplasmic binding protein-like II"/>
    <property type="match status" value="1"/>
</dbReference>
<feature type="domain" description="PBP" evidence="2">
    <location>
        <begin position="28"/>
        <end position="275"/>
    </location>
</feature>
<organism evidence="3 4">
    <name type="scientific">Flavobacterium endophyticum</name>
    <dbReference type="NCBI Taxonomy" id="1540163"/>
    <lineage>
        <taxon>Bacteria</taxon>
        <taxon>Pseudomonadati</taxon>
        <taxon>Bacteroidota</taxon>
        <taxon>Flavobacteriia</taxon>
        <taxon>Flavobacteriales</taxon>
        <taxon>Flavobacteriaceae</taxon>
        <taxon>Flavobacterium</taxon>
    </lineage>
</organism>
<accession>A0A495MLN8</accession>